<dbReference type="Proteomes" id="UP000317238">
    <property type="component" value="Unassembled WGS sequence"/>
</dbReference>
<protein>
    <submittedName>
        <fullName evidence="1">Uncharacterized protein</fullName>
    </submittedName>
</protein>
<organism evidence="1 2">
    <name type="scientific">Crateriforma conspicua</name>
    <dbReference type="NCBI Taxonomy" id="2527996"/>
    <lineage>
        <taxon>Bacteria</taxon>
        <taxon>Pseudomonadati</taxon>
        <taxon>Planctomycetota</taxon>
        <taxon>Planctomycetia</taxon>
        <taxon>Planctomycetales</taxon>
        <taxon>Planctomycetaceae</taxon>
        <taxon>Crateriforma</taxon>
    </lineage>
</organism>
<evidence type="ECO:0000313" key="1">
    <source>
        <dbReference type="EMBL" id="TWT70138.1"/>
    </source>
</evidence>
<name>A0A5C5Y5D6_9PLAN</name>
<reference evidence="1 2" key="1">
    <citation type="submission" date="2019-02" db="EMBL/GenBank/DDBJ databases">
        <title>Deep-cultivation of Planctomycetes and their phenomic and genomic characterization uncovers novel biology.</title>
        <authorList>
            <person name="Wiegand S."/>
            <person name="Jogler M."/>
            <person name="Boedeker C."/>
            <person name="Pinto D."/>
            <person name="Vollmers J."/>
            <person name="Rivas-Marin E."/>
            <person name="Kohn T."/>
            <person name="Peeters S.H."/>
            <person name="Heuer A."/>
            <person name="Rast P."/>
            <person name="Oberbeckmann S."/>
            <person name="Bunk B."/>
            <person name="Jeske O."/>
            <person name="Meyerdierks A."/>
            <person name="Storesund J.E."/>
            <person name="Kallscheuer N."/>
            <person name="Luecker S."/>
            <person name="Lage O.M."/>
            <person name="Pohl T."/>
            <person name="Merkel B.J."/>
            <person name="Hornburger P."/>
            <person name="Mueller R.-W."/>
            <person name="Bruemmer F."/>
            <person name="Labrenz M."/>
            <person name="Spormann A.M."/>
            <person name="Op Den Camp H."/>
            <person name="Overmann J."/>
            <person name="Amann R."/>
            <person name="Jetten M.S.M."/>
            <person name="Mascher T."/>
            <person name="Medema M.H."/>
            <person name="Devos D.P."/>
            <person name="Kaster A.-K."/>
            <person name="Ovreas L."/>
            <person name="Rohde M."/>
            <person name="Galperin M.Y."/>
            <person name="Jogler C."/>
        </authorList>
    </citation>
    <scope>NUCLEOTIDE SEQUENCE [LARGE SCALE GENOMIC DNA]</scope>
    <source>
        <strain evidence="1 2">Pan14r</strain>
    </source>
</reference>
<gene>
    <name evidence="1" type="ORF">Pan14r_24380</name>
</gene>
<keyword evidence="2" id="KW-1185">Reference proteome</keyword>
<sequence length="76" mass="8447">MLVWPRKRPNYQAGIGLRVAKVRFARSIMKKVLRSVYTNHTASTVVSAPSGTADLKSILRRRIRFGQCRFTVGGGG</sequence>
<proteinExistence type="predicted"/>
<evidence type="ECO:0000313" key="2">
    <source>
        <dbReference type="Proteomes" id="UP000317238"/>
    </source>
</evidence>
<accession>A0A5C5Y5D6</accession>
<comment type="caution">
    <text evidence="1">The sequence shown here is derived from an EMBL/GenBank/DDBJ whole genome shotgun (WGS) entry which is preliminary data.</text>
</comment>
<dbReference type="EMBL" id="SJPL01000001">
    <property type="protein sequence ID" value="TWT70138.1"/>
    <property type="molecule type" value="Genomic_DNA"/>
</dbReference>
<dbReference type="AlphaFoldDB" id="A0A5C5Y5D6"/>